<keyword evidence="10 17" id="KW-0067">ATP-binding</keyword>
<dbReference type="EMBL" id="JANGEW010000001">
    <property type="protein sequence ID" value="MCQ5341687.1"/>
    <property type="molecule type" value="Genomic_DNA"/>
</dbReference>
<reference evidence="21 22" key="1">
    <citation type="submission" date="2022-06" db="EMBL/GenBank/DDBJ databases">
        <title>Isolation of gut microbiota from human fecal samples.</title>
        <authorList>
            <person name="Pamer E.G."/>
            <person name="Barat B."/>
            <person name="Waligurski E."/>
            <person name="Medina S."/>
            <person name="Paddock L."/>
            <person name="Mostad J."/>
        </authorList>
    </citation>
    <scope>NUCLEOTIDE SEQUENCE [LARGE SCALE GENOMIC DNA]</scope>
    <source>
        <strain evidence="21 22">DFI.1.1</strain>
    </source>
</reference>
<dbReference type="HAMAP" id="MF_00639">
    <property type="entry name" value="MurD"/>
    <property type="match status" value="1"/>
</dbReference>
<keyword evidence="13 17" id="KW-0961">Cell wall biogenesis/degradation</keyword>
<keyword evidence="7 17" id="KW-0963">Cytoplasm</keyword>
<dbReference type="SUPFAM" id="SSF53623">
    <property type="entry name" value="MurD-like peptide ligases, catalytic domain"/>
    <property type="match status" value="1"/>
</dbReference>
<accession>A0ABT1SPJ7</accession>
<dbReference type="SUPFAM" id="SSF51984">
    <property type="entry name" value="MurCD N-terminal domain"/>
    <property type="match status" value="1"/>
</dbReference>
<evidence type="ECO:0000256" key="17">
    <source>
        <dbReference type="HAMAP-Rule" id="MF_00639"/>
    </source>
</evidence>
<evidence type="ECO:0000256" key="5">
    <source>
        <dbReference type="ARBA" id="ARBA00012212"/>
    </source>
</evidence>
<keyword evidence="17 18" id="KW-0131">Cell cycle</keyword>
<comment type="similarity">
    <text evidence="4 17">Belongs to the MurCDEF family.</text>
</comment>
<gene>
    <name evidence="17 21" type="primary">murD</name>
    <name evidence="21" type="ORF">NE675_01370</name>
</gene>
<keyword evidence="11 17" id="KW-0133">Cell shape</keyword>
<dbReference type="Pfam" id="PF08245">
    <property type="entry name" value="Mur_ligase_M"/>
    <property type="match status" value="1"/>
</dbReference>
<dbReference type="RefSeq" id="WP_062412999.1">
    <property type="nucleotide sequence ID" value="NZ_JAJCIO010000001.1"/>
</dbReference>
<keyword evidence="12 17" id="KW-0573">Peptidoglycan synthesis</keyword>
<evidence type="ECO:0000259" key="20">
    <source>
        <dbReference type="Pfam" id="PF08245"/>
    </source>
</evidence>
<evidence type="ECO:0000256" key="13">
    <source>
        <dbReference type="ARBA" id="ARBA00023316"/>
    </source>
</evidence>
<evidence type="ECO:0000256" key="8">
    <source>
        <dbReference type="ARBA" id="ARBA00022598"/>
    </source>
</evidence>
<dbReference type="GO" id="GO:0008764">
    <property type="term" value="F:UDP-N-acetylmuramoylalanine-D-glutamate ligase activity"/>
    <property type="evidence" value="ECO:0007669"/>
    <property type="project" value="UniProtKB-EC"/>
</dbReference>
<evidence type="ECO:0000313" key="22">
    <source>
        <dbReference type="Proteomes" id="UP001206692"/>
    </source>
</evidence>
<dbReference type="InterPro" id="IPR004101">
    <property type="entry name" value="Mur_ligase_C"/>
</dbReference>
<keyword evidence="22" id="KW-1185">Reference proteome</keyword>
<dbReference type="EC" id="6.3.2.9" evidence="5 17"/>
<evidence type="ECO:0000256" key="3">
    <source>
        <dbReference type="ARBA" id="ARBA00004752"/>
    </source>
</evidence>
<evidence type="ECO:0000256" key="2">
    <source>
        <dbReference type="ARBA" id="ARBA00004496"/>
    </source>
</evidence>
<protein>
    <recommendedName>
        <fullName evidence="6 17">UDP-N-acetylmuramoylalanine--D-glutamate ligase</fullName>
        <ecNumber evidence="5 17">6.3.2.9</ecNumber>
    </recommendedName>
    <alternativeName>
        <fullName evidence="15 17">D-glutamic acid-adding enzyme</fullName>
    </alternativeName>
    <alternativeName>
        <fullName evidence="14 17">UDP-N-acetylmuramoyl-L-alanyl-D-glutamate synthetase</fullName>
    </alternativeName>
</protein>
<dbReference type="InterPro" id="IPR013221">
    <property type="entry name" value="Mur_ligase_cen"/>
</dbReference>
<proteinExistence type="inferred from homology"/>
<sequence>MSIMDFSGKKFLVIGAGISGRAASLALADHGGTVVLNDMKAIDVNEQPWPELASHGVKFVFGSQETSLLDGMDVVVPSPVISPEIPIMKAAAAKGLPIWSEVEVACRVTDADIIGITGTNGKTTTTTLVGEIMKATGRQTVVGGNIGYGLSEQAEDLPKDAVVVAELSSFQLEFTRTMKAKAAVILNITPDHLDRHHTMEAYSAAKERIFLNQDKGDYAILNYDDDRVRAMADAMTGTVRYFSTNGEVPEGAFYRDGDLILRHDGQDTVVCAESELHLFGKHNIQNCLAAILLTYAAGASLDVIRQVLRSFKGVEHRLEKVRTIHDVTYYNDSKGTNVDASMKALDAFPQGHLILIAGGYDKKTALDDFMALAAKRVDTLILIGDAADRFEAAAKKAGIADIRRTGYSMEGAIMLARSIAKAPQSVLLSPACSSFDMYDNFEQRGRVFKGIVNAI</sequence>
<evidence type="ECO:0000256" key="4">
    <source>
        <dbReference type="ARBA" id="ARBA00010416"/>
    </source>
</evidence>
<dbReference type="SUPFAM" id="SSF53244">
    <property type="entry name" value="MurD-like peptide ligases, peptide-binding domain"/>
    <property type="match status" value="1"/>
</dbReference>
<evidence type="ECO:0000259" key="19">
    <source>
        <dbReference type="Pfam" id="PF02875"/>
    </source>
</evidence>
<dbReference type="InterPro" id="IPR036565">
    <property type="entry name" value="Mur-like_cat_sf"/>
</dbReference>
<feature type="binding site" evidence="17">
    <location>
        <begin position="118"/>
        <end position="124"/>
    </location>
    <ligand>
        <name>ATP</name>
        <dbReference type="ChEBI" id="CHEBI:30616"/>
    </ligand>
</feature>
<evidence type="ECO:0000256" key="12">
    <source>
        <dbReference type="ARBA" id="ARBA00022984"/>
    </source>
</evidence>
<comment type="caution">
    <text evidence="21">The sequence shown here is derived from an EMBL/GenBank/DDBJ whole genome shotgun (WGS) entry which is preliminary data.</text>
</comment>
<comment type="catalytic activity">
    <reaction evidence="16 17 18">
        <text>UDP-N-acetyl-alpha-D-muramoyl-L-alanine + D-glutamate + ATP = UDP-N-acetyl-alpha-D-muramoyl-L-alanyl-D-glutamate + ADP + phosphate + H(+)</text>
        <dbReference type="Rhea" id="RHEA:16429"/>
        <dbReference type="ChEBI" id="CHEBI:15378"/>
        <dbReference type="ChEBI" id="CHEBI:29986"/>
        <dbReference type="ChEBI" id="CHEBI:30616"/>
        <dbReference type="ChEBI" id="CHEBI:43474"/>
        <dbReference type="ChEBI" id="CHEBI:83898"/>
        <dbReference type="ChEBI" id="CHEBI:83900"/>
        <dbReference type="ChEBI" id="CHEBI:456216"/>
        <dbReference type="EC" id="6.3.2.9"/>
    </reaction>
</comment>
<dbReference type="InterPro" id="IPR005762">
    <property type="entry name" value="MurD"/>
</dbReference>
<dbReference type="PANTHER" id="PTHR43692">
    <property type="entry name" value="UDP-N-ACETYLMURAMOYLALANINE--D-GLUTAMATE LIGASE"/>
    <property type="match status" value="1"/>
</dbReference>
<evidence type="ECO:0000256" key="14">
    <source>
        <dbReference type="ARBA" id="ARBA00030398"/>
    </source>
</evidence>
<organism evidence="21 22">
    <name type="scientific">Megasphaera massiliensis</name>
    <dbReference type="NCBI Taxonomy" id="1232428"/>
    <lineage>
        <taxon>Bacteria</taxon>
        <taxon>Bacillati</taxon>
        <taxon>Bacillota</taxon>
        <taxon>Negativicutes</taxon>
        <taxon>Veillonellales</taxon>
        <taxon>Veillonellaceae</taxon>
        <taxon>Megasphaera</taxon>
    </lineage>
</organism>
<name>A0ABT1SPJ7_9FIRM</name>
<evidence type="ECO:0000313" key="21">
    <source>
        <dbReference type="EMBL" id="MCQ5341687.1"/>
    </source>
</evidence>
<dbReference type="Gene3D" id="3.40.50.720">
    <property type="entry name" value="NAD(P)-binding Rossmann-like Domain"/>
    <property type="match status" value="1"/>
</dbReference>
<feature type="domain" description="Mur ligase C-terminal" evidence="19">
    <location>
        <begin position="316"/>
        <end position="432"/>
    </location>
</feature>
<keyword evidence="9 17" id="KW-0547">Nucleotide-binding</keyword>
<evidence type="ECO:0000256" key="6">
    <source>
        <dbReference type="ARBA" id="ARBA00015655"/>
    </source>
</evidence>
<dbReference type="PANTHER" id="PTHR43692:SF1">
    <property type="entry name" value="UDP-N-ACETYLMURAMOYLALANINE--D-GLUTAMATE LIGASE"/>
    <property type="match status" value="1"/>
</dbReference>
<dbReference type="Gene3D" id="3.40.1190.10">
    <property type="entry name" value="Mur-like, catalytic domain"/>
    <property type="match status" value="1"/>
</dbReference>
<comment type="function">
    <text evidence="1 17 18">Cell wall formation. Catalyzes the addition of glutamate to the nucleotide precursor UDP-N-acetylmuramoyl-L-alanine (UMA).</text>
</comment>
<feature type="domain" description="Mur ligase central" evidence="20">
    <location>
        <begin position="116"/>
        <end position="293"/>
    </location>
</feature>
<dbReference type="NCBIfam" id="TIGR01087">
    <property type="entry name" value="murD"/>
    <property type="match status" value="1"/>
</dbReference>
<dbReference type="Gene3D" id="3.90.190.20">
    <property type="entry name" value="Mur ligase, C-terminal domain"/>
    <property type="match status" value="1"/>
</dbReference>
<evidence type="ECO:0000256" key="11">
    <source>
        <dbReference type="ARBA" id="ARBA00022960"/>
    </source>
</evidence>
<evidence type="ECO:0000256" key="9">
    <source>
        <dbReference type="ARBA" id="ARBA00022741"/>
    </source>
</evidence>
<evidence type="ECO:0000256" key="16">
    <source>
        <dbReference type="ARBA" id="ARBA00047632"/>
    </source>
</evidence>
<keyword evidence="17 18" id="KW-0132">Cell division</keyword>
<comment type="pathway">
    <text evidence="3 17 18">Cell wall biogenesis; peptidoglycan biosynthesis.</text>
</comment>
<comment type="subcellular location">
    <subcellularLocation>
        <location evidence="2 17 18">Cytoplasm</location>
    </subcellularLocation>
</comment>
<evidence type="ECO:0000256" key="15">
    <source>
        <dbReference type="ARBA" id="ARBA00032324"/>
    </source>
</evidence>
<evidence type="ECO:0000256" key="7">
    <source>
        <dbReference type="ARBA" id="ARBA00022490"/>
    </source>
</evidence>
<dbReference type="Proteomes" id="UP001206692">
    <property type="component" value="Unassembled WGS sequence"/>
</dbReference>
<dbReference type="InterPro" id="IPR036615">
    <property type="entry name" value="Mur_ligase_C_dom_sf"/>
</dbReference>
<evidence type="ECO:0000256" key="10">
    <source>
        <dbReference type="ARBA" id="ARBA00022840"/>
    </source>
</evidence>
<dbReference type="Pfam" id="PF02875">
    <property type="entry name" value="Mur_ligase_C"/>
    <property type="match status" value="1"/>
</dbReference>
<evidence type="ECO:0000256" key="1">
    <source>
        <dbReference type="ARBA" id="ARBA00002734"/>
    </source>
</evidence>
<keyword evidence="8 17" id="KW-0436">Ligase</keyword>
<evidence type="ECO:0000256" key="18">
    <source>
        <dbReference type="RuleBase" id="RU003664"/>
    </source>
</evidence>